<comment type="caution">
    <text evidence="3">The sequence shown here is derived from an EMBL/GenBank/DDBJ whole genome shotgun (WGS) entry which is preliminary data.</text>
</comment>
<dbReference type="Pfam" id="PF00327">
    <property type="entry name" value="Ribosomal_L30"/>
    <property type="match status" value="1"/>
</dbReference>
<evidence type="ECO:0000256" key="1">
    <source>
        <dbReference type="ARBA" id="ARBA00007594"/>
    </source>
</evidence>
<organism evidence="3">
    <name type="scientific">candidate division WOR-3 bacterium</name>
    <dbReference type="NCBI Taxonomy" id="2052148"/>
    <lineage>
        <taxon>Bacteria</taxon>
        <taxon>Bacteria division WOR-3</taxon>
    </lineage>
</organism>
<proteinExistence type="inferred from homology"/>
<comment type="similarity">
    <text evidence="1">Belongs to the universal ribosomal protein uL30 family.</text>
</comment>
<feature type="non-terminal residue" evidence="3">
    <location>
        <position position="34"/>
    </location>
</feature>
<name>A0A7V0LUA9_UNCW3</name>
<feature type="domain" description="Large ribosomal subunit protein uL30-like ferredoxin-like fold" evidence="2">
    <location>
        <begin position="8"/>
        <end position="34"/>
    </location>
</feature>
<dbReference type="GO" id="GO:0005840">
    <property type="term" value="C:ribosome"/>
    <property type="evidence" value="ECO:0007669"/>
    <property type="project" value="UniProtKB-KW"/>
</dbReference>
<protein>
    <submittedName>
        <fullName evidence="3">50S ribosomal protein L30</fullName>
    </submittedName>
</protein>
<dbReference type="InterPro" id="IPR016082">
    <property type="entry name" value="Ribosomal_uL30_ferredoxin-like"/>
</dbReference>
<dbReference type="Proteomes" id="UP000886381">
    <property type="component" value="Unassembled WGS sequence"/>
</dbReference>
<dbReference type="InterPro" id="IPR036919">
    <property type="entry name" value="Ribo_uL30_ferredoxin-like_sf"/>
</dbReference>
<sequence>MAVGEKKLRVRQIRSSIDVNKRHKKTLEALGLGR</sequence>
<dbReference type="Gene3D" id="3.30.1390.20">
    <property type="entry name" value="Ribosomal protein L30, ferredoxin-like fold domain"/>
    <property type="match status" value="1"/>
</dbReference>
<dbReference type="SUPFAM" id="SSF55129">
    <property type="entry name" value="Ribosomal protein L30p/L7e"/>
    <property type="match status" value="1"/>
</dbReference>
<accession>A0A7V0LUA9</accession>
<gene>
    <name evidence="3" type="ORF">ENH14_00235</name>
</gene>
<reference evidence="3" key="1">
    <citation type="journal article" date="2020" name="mSystems">
        <title>Genome- and Community-Level Interaction Insights into Carbon Utilization and Element Cycling Functions of Hydrothermarchaeota in Hydrothermal Sediment.</title>
        <authorList>
            <person name="Zhou Z."/>
            <person name="Liu Y."/>
            <person name="Xu W."/>
            <person name="Pan J."/>
            <person name="Luo Z.H."/>
            <person name="Li M."/>
        </authorList>
    </citation>
    <scope>NUCLEOTIDE SEQUENCE [LARGE SCALE GENOMIC DNA]</scope>
    <source>
        <strain evidence="3">HyVt-28</strain>
    </source>
</reference>
<keyword evidence="3" id="KW-0689">Ribosomal protein</keyword>
<keyword evidence="3" id="KW-0687">Ribonucleoprotein</keyword>
<dbReference type="EMBL" id="DRDR01000011">
    <property type="protein sequence ID" value="HDL59865.1"/>
    <property type="molecule type" value="Genomic_DNA"/>
</dbReference>
<dbReference type="AlphaFoldDB" id="A0A7V0LUA9"/>
<evidence type="ECO:0000259" key="2">
    <source>
        <dbReference type="Pfam" id="PF00327"/>
    </source>
</evidence>
<evidence type="ECO:0000313" key="3">
    <source>
        <dbReference type="EMBL" id="HDL59865.1"/>
    </source>
</evidence>